<dbReference type="SUPFAM" id="SSF88659">
    <property type="entry name" value="Sigma3 and sigma4 domains of RNA polymerase sigma factors"/>
    <property type="match status" value="1"/>
</dbReference>
<dbReference type="SUPFAM" id="SSF88946">
    <property type="entry name" value="Sigma2 domain of RNA polymerase sigma factors"/>
    <property type="match status" value="1"/>
</dbReference>
<dbReference type="GO" id="GO:0003677">
    <property type="term" value="F:DNA binding"/>
    <property type="evidence" value="ECO:0007669"/>
    <property type="project" value="UniProtKB-KW"/>
</dbReference>
<gene>
    <name evidence="9" type="ORF">GF359_02280</name>
</gene>
<proteinExistence type="inferred from homology"/>
<dbReference type="PANTHER" id="PTHR43133:SF8">
    <property type="entry name" value="RNA POLYMERASE SIGMA FACTOR HI_1459-RELATED"/>
    <property type="match status" value="1"/>
</dbReference>
<dbReference type="GO" id="GO:0006352">
    <property type="term" value="P:DNA-templated transcription initiation"/>
    <property type="evidence" value="ECO:0007669"/>
    <property type="project" value="InterPro"/>
</dbReference>
<dbReference type="InterPro" id="IPR000838">
    <property type="entry name" value="RNA_pol_sigma70_ECF_CS"/>
</dbReference>
<keyword evidence="2 6" id="KW-0805">Transcription regulation</keyword>
<dbReference type="PROSITE" id="PS01063">
    <property type="entry name" value="SIGMA70_ECF"/>
    <property type="match status" value="1"/>
</dbReference>
<evidence type="ECO:0000256" key="2">
    <source>
        <dbReference type="ARBA" id="ARBA00023015"/>
    </source>
</evidence>
<keyword evidence="5 6" id="KW-0804">Transcription</keyword>
<feature type="domain" description="RNA polymerase sigma-70 region 2" evidence="7">
    <location>
        <begin position="23"/>
        <end position="91"/>
    </location>
</feature>
<dbReference type="EMBL" id="WJKJ01000069">
    <property type="protein sequence ID" value="MBD3364021.1"/>
    <property type="molecule type" value="Genomic_DNA"/>
</dbReference>
<dbReference type="Proteomes" id="UP000630660">
    <property type="component" value="Unassembled WGS sequence"/>
</dbReference>
<keyword evidence="4 6" id="KW-0238">DNA-binding</keyword>
<comment type="caution">
    <text evidence="9">The sequence shown here is derived from an EMBL/GenBank/DDBJ whole genome shotgun (WGS) entry which is preliminary data.</text>
</comment>
<evidence type="ECO:0000256" key="3">
    <source>
        <dbReference type="ARBA" id="ARBA00023082"/>
    </source>
</evidence>
<dbReference type="CDD" id="cd06171">
    <property type="entry name" value="Sigma70_r4"/>
    <property type="match status" value="1"/>
</dbReference>
<dbReference type="InterPro" id="IPR014284">
    <property type="entry name" value="RNA_pol_sigma-70_dom"/>
</dbReference>
<evidence type="ECO:0000313" key="9">
    <source>
        <dbReference type="EMBL" id="MBD3364021.1"/>
    </source>
</evidence>
<evidence type="ECO:0000259" key="7">
    <source>
        <dbReference type="Pfam" id="PF04542"/>
    </source>
</evidence>
<evidence type="ECO:0000259" key="8">
    <source>
        <dbReference type="Pfam" id="PF08281"/>
    </source>
</evidence>
<dbReference type="InterPro" id="IPR007627">
    <property type="entry name" value="RNA_pol_sigma70_r2"/>
</dbReference>
<reference evidence="9" key="1">
    <citation type="submission" date="2019-11" db="EMBL/GenBank/DDBJ databases">
        <title>Microbial mats filling the niche in hypersaline microbial mats.</title>
        <authorList>
            <person name="Wong H.L."/>
            <person name="Macleod F.I."/>
            <person name="White R.A. III"/>
            <person name="Burns B.P."/>
        </authorList>
    </citation>
    <scope>NUCLEOTIDE SEQUENCE</scope>
    <source>
        <strain evidence="9">Bin_327</strain>
    </source>
</reference>
<evidence type="ECO:0000256" key="4">
    <source>
        <dbReference type="ARBA" id="ARBA00023125"/>
    </source>
</evidence>
<evidence type="ECO:0000256" key="5">
    <source>
        <dbReference type="ARBA" id="ARBA00023163"/>
    </source>
</evidence>
<dbReference type="InterPro" id="IPR013249">
    <property type="entry name" value="RNA_pol_sigma70_r4_t2"/>
</dbReference>
<dbReference type="NCBIfam" id="TIGR02937">
    <property type="entry name" value="sigma70-ECF"/>
    <property type="match status" value="1"/>
</dbReference>
<dbReference type="InterPro" id="IPR013325">
    <property type="entry name" value="RNA_pol_sigma_r2"/>
</dbReference>
<comment type="similarity">
    <text evidence="1 6">Belongs to the sigma-70 factor family. ECF subfamily.</text>
</comment>
<organism evidence="9 10">
    <name type="scientific">candidate division WOR-3 bacterium</name>
    <dbReference type="NCBI Taxonomy" id="2052148"/>
    <lineage>
        <taxon>Bacteria</taxon>
        <taxon>Bacteria division WOR-3</taxon>
    </lineage>
</organism>
<dbReference type="InterPro" id="IPR036388">
    <property type="entry name" value="WH-like_DNA-bd_sf"/>
</dbReference>
<protein>
    <recommendedName>
        <fullName evidence="6">RNA polymerase sigma factor</fullName>
    </recommendedName>
</protein>
<dbReference type="Pfam" id="PF04542">
    <property type="entry name" value="Sigma70_r2"/>
    <property type="match status" value="1"/>
</dbReference>
<dbReference type="PANTHER" id="PTHR43133">
    <property type="entry name" value="RNA POLYMERASE ECF-TYPE SIGMA FACTO"/>
    <property type="match status" value="1"/>
</dbReference>
<dbReference type="InterPro" id="IPR013324">
    <property type="entry name" value="RNA_pol_sigma_r3/r4-like"/>
</dbReference>
<feature type="domain" description="RNA polymerase sigma factor 70 region 4 type 2" evidence="8">
    <location>
        <begin position="119"/>
        <end position="169"/>
    </location>
</feature>
<evidence type="ECO:0000256" key="6">
    <source>
        <dbReference type="RuleBase" id="RU000716"/>
    </source>
</evidence>
<name>A0A9D5K7X9_UNCW3</name>
<evidence type="ECO:0000256" key="1">
    <source>
        <dbReference type="ARBA" id="ARBA00010641"/>
    </source>
</evidence>
<dbReference type="GO" id="GO:0016987">
    <property type="term" value="F:sigma factor activity"/>
    <property type="evidence" value="ECO:0007669"/>
    <property type="project" value="UniProtKB-KW"/>
</dbReference>
<dbReference type="AlphaFoldDB" id="A0A9D5K7X9"/>
<sequence>MHDPDARLVELTKDGDTDAFEELVKRYQRQVLSTAYRYVGDASAAEDLAQEVFIKVWEKAGAFKGRSRFSTWLYRIVVNHCLNYQDKRKRRRTVDLDERIADNAEGVQERIERNRKVQIVRDAVSRLPERQRIALILSRFEGHSYAEIARIMKTSLSSVESLIFRAKDNLKKTLSPLREKQIV</sequence>
<evidence type="ECO:0000313" key="10">
    <source>
        <dbReference type="Proteomes" id="UP000630660"/>
    </source>
</evidence>
<accession>A0A9D5K7X9</accession>
<dbReference type="Pfam" id="PF08281">
    <property type="entry name" value="Sigma70_r4_2"/>
    <property type="match status" value="1"/>
</dbReference>
<dbReference type="InterPro" id="IPR039425">
    <property type="entry name" value="RNA_pol_sigma-70-like"/>
</dbReference>
<dbReference type="Gene3D" id="1.10.1740.10">
    <property type="match status" value="1"/>
</dbReference>
<dbReference type="Gene3D" id="1.10.10.10">
    <property type="entry name" value="Winged helix-like DNA-binding domain superfamily/Winged helix DNA-binding domain"/>
    <property type="match status" value="1"/>
</dbReference>
<keyword evidence="3 6" id="KW-0731">Sigma factor</keyword>